<keyword evidence="3" id="KW-1185">Reference proteome</keyword>
<evidence type="ECO:0000313" key="3">
    <source>
        <dbReference type="Proteomes" id="UP000521943"/>
    </source>
</evidence>
<protein>
    <submittedName>
        <fullName evidence="2">Uncharacterized protein</fullName>
    </submittedName>
</protein>
<accession>A0A8H6HG26</accession>
<feature type="region of interest" description="Disordered" evidence="1">
    <location>
        <begin position="1"/>
        <end position="23"/>
    </location>
</feature>
<proteinExistence type="predicted"/>
<sequence>MTSPRPPNPDLESSDPPEGQENCVGIDDVSSIRRKLPLDVRLEIGAALARMYRLENIEACQSRPPYSTHQSSEDPLRLVEVEGGYVTSIALELPSDTIDLISRVTKYNEIMSGQGTKPFNFWMKHSPFRFLRHLDVSLSCDYHQLPTETVAEMGSALTFIHLNSITFRVGHLDQLVNGVVQWCKQMTITSILISFLHRCPENEWKRPFFPQLLHPFPALSSLEIRTISMYRGKITNRVDLHSLYKARMKGFKYKKKPRTEENTRATRSEGGVQYQSGMPAL</sequence>
<organism evidence="2 3">
    <name type="scientific">Ephemerocybe angulata</name>
    <dbReference type="NCBI Taxonomy" id="980116"/>
    <lineage>
        <taxon>Eukaryota</taxon>
        <taxon>Fungi</taxon>
        <taxon>Dikarya</taxon>
        <taxon>Basidiomycota</taxon>
        <taxon>Agaricomycotina</taxon>
        <taxon>Agaricomycetes</taxon>
        <taxon>Agaricomycetidae</taxon>
        <taxon>Agaricales</taxon>
        <taxon>Agaricineae</taxon>
        <taxon>Psathyrellaceae</taxon>
        <taxon>Ephemerocybe</taxon>
    </lineage>
</organism>
<gene>
    <name evidence="2" type="ORF">DFP72DRAFT_856057</name>
</gene>
<dbReference type="OrthoDB" id="10506795at2759"/>
<feature type="region of interest" description="Disordered" evidence="1">
    <location>
        <begin position="255"/>
        <end position="281"/>
    </location>
</feature>
<evidence type="ECO:0000256" key="1">
    <source>
        <dbReference type="SAM" id="MobiDB-lite"/>
    </source>
</evidence>
<feature type="compositionally biased region" description="Basic and acidic residues" evidence="1">
    <location>
        <begin position="258"/>
        <end position="267"/>
    </location>
</feature>
<name>A0A8H6HG26_9AGAR</name>
<evidence type="ECO:0000313" key="2">
    <source>
        <dbReference type="EMBL" id="KAF6745750.1"/>
    </source>
</evidence>
<dbReference type="EMBL" id="JACGCI010000100">
    <property type="protein sequence ID" value="KAF6745750.1"/>
    <property type="molecule type" value="Genomic_DNA"/>
</dbReference>
<dbReference type="Proteomes" id="UP000521943">
    <property type="component" value="Unassembled WGS sequence"/>
</dbReference>
<reference evidence="2 3" key="1">
    <citation type="submission" date="2020-07" db="EMBL/GenBank/DDBJ databases">
        <title>Comparative genomics of pyrophilous fungi reveals a link between fire events and developmental genes.</title>
        <authorList>
            <consortium name="DOE Joint Genome Institute"/>
            <person name="Steindorff A.S."/>
            <person name="Carver A."/>
            <person name="Calhoun S."/>
            <person name="Stillman K."/>
            <person name="Liu H."/>
            <person name="Lipzen A."/>
            <person name="Pangilinan J."/>
            <person name="Labutti K."/>
            <person name="Bruns T.D."/>
            <person name="Grigoriev I.V."/>
        </authorList>
    </citation>
    <scope>NUCLEOTIDE SEQUENCE [LARGE SCALE GENOMIC DNA]</scope>
    <source>
        <strain evidence="2 3">CBS 144469</strain>
    </source>
</reference>
<dbReference type="AlphaFoldDB" id="A0A8H6HG26"/>
<comment type="caution">
    <text evidence="2">The sequence shown here is derived from an EMBL/GenBank/DDBJ whole genome shotgun (WGS) entry which is preliminary data.</text>
</comment>